<dbReference type="PANTHER" id="PTHR33595:SF3">
    <property type="entry name" value="PAS DOMAIN-CONTAINING PROTEIN"/>
    <property type="match status" value="1"/>
</dbReference>
<feature type="domain" description="DUF7950" evidence="2">
    <location>
        <begin position="268"/>
        <end position="410"/>
    </location>
</feature>
<dbReference type="AlphaFoldDB" id="A0A1S3UBK3"/>
<name>A0A1S3UBK3_VIGRR</name>
<reference evidence="4" key="2">
    <citation type="submission" date="2025-08" db="UniProtKB">
        <authorList>
            <consortium name="RefSeq"/>
        </authorList>
    </citation>
    <scope>IDENTIFICATION</scope>
    <source>
        <tissue evidence="4">Leaf</tissue>
    </source>
</reference>
<keyword evidence="3" id="KW-1185">Reference proteome</keyword>
<dbReference type="Pfam" id="PF25821">
    <property type="entry name" value="DUF7950"/>
    <property type="match status" value="1"/>
</dbReference>
<dbReference type="GeneID" id="106763756"/>
<protein>
    <submittedName>
        <fullName evidence="4">Uncharacterized protein LOC106763756</fullName>
    </submittedName>
</protein>
<evidence type="ECO:0000259" key="2">
    <source>
        <dbReference type="Pfam" id="PF25821"/>
    </source>
</evidence>
<feature type="region of interest" description="Disordered" evidence="1">
    <location>
        <begin position="122"/>
        <end position="181"/>
    </location>
</feature>
<dbReference type="KEGG" id="vra:106763756"/>
<evidence type="ECO:0000313" key="4">
    <source>
        <dbReference type="RefSeq" id="XP_014503401.1"/>
    </source>
</evidence>
<sequence length="422" mass="46239">MIKTLNPYPNPAKTAEIMSRYRPIAPKPEPAPNSTTEGSSSLPKQSPYLRNLWPQLQARPTRTRKRGRTPFTLPHSSLKRPRTHFLGFCPPYHVTSPPKNLSLQGFAPSPLPLPHPTHAHPVHGHPTHAHPIHGHPTHGHPTHGHPIRGHPTHGHPTHGHPTHGHPTHGHPTHGHPTHGHALGVLNRNMQTNTVISPSLVTLPLLPCSPGGPAPKLDSITTTLKPCGGGMIDLNTKVSVPEERDLLQQLQKPVSNNVIQPLPVRPIGSSITVVCIGEDTALPSVARTPKGSRQVEKEVESETLPVVISDSKHRVRMANSAFKEMVGQPECPWLESMVNVGAGNLPCKRISGDVALHLCDSKFPTSANGFSCWVKIEWQSELKKSSVNAFCEVMKLTCESRDYLFTWRFHTRSREAPKPSCTA</sequence>
<reference evidence="3" key="1">
    <citation type="journal article" date="2014" name="Nat. Commun.">
        <title>Genome sequence of mungbean and insights into evolution within Vigna species.</title>
        <authorList>
            <person name="Kang Y.J."/>
            <person name="Kim S.K."/>
            <person name="Kim M.Y."/>
            <person name="Lestari P."/>
            <person name="Kim K.H."/>
            <person name="Ha B.K."/>
            <person name="Jun T.H."/>
            <person name="Hwang W.J."/>
            <person name="Lee T."/>
            <person name="Lee J."/>
            <person name="Shim S."/>
            <person name="Yoon M.Y."/>
            <person name="Jang Y.E."/>
            <person name="Han K.S."/>
            <person name="Taeprayoon P."/>
            <person name="Yoon N."/>
            <person name="Somta P."/>
            <person name="Tanya P."/>
            <person name="Kim K.S."/>
            <person name="Gwag J.G."/>
            <person name="Moon J.K."/>
            <person name="Lee Y.H."/>
            <person name="Park B.S."/>
            <person name="Bombarely A."/>
            <person name="Doyle J.J."/>
            <person name="Jackson S.A."/>
            <person name="Schafleitner R."/>
            <person name="Srinives P."/>
            <person name="Varshney R.K."/>
            <person name="Lee S.H."/>
        </authorList>
    </citation>
    <scope>NUCLEOTIDE SEQUENCE [LARGE SCALE GENOMIC DNA]</scope>
    <source>
        <strain evidence="3">cv. VC1973A</strain>
    </source>
</reference>
<organism evidence="3 4">
    <name type="scientific">Vigna radiata var. radiata</name>
    <name type="common">Mung bean</name>
    <name type="synonym">Phaseolus aureus</name>
    <dbReference type="NCBI Taxonomy" id="3916"/>
    <lineage>
        <taxon>Eukaryota</taxon>
        <taxon>Viridiplantae</taxon>
        <taxon>Streptophyta</taxon>
        <taxon>Embryophyta</taxon>
        <taxon>Tracheophyta</taxon>
        <taxon>Spermatophyta</taxon>
        <taxon>Magnoliopsida</taxon>
        <taxon>eudicotyledons</taxon>
        <taxon>Gunneridae</taxon>
        <taxon>Pentapetalae</taxon>
        <taxon>rosids</taxon>
        <taxon>fabids</taxon>
        <taxon>Fabales</taxon>
        <taxon>Fabaceae</taxon>
        <taxon>Papilionoideae</taxon>
        <taxon>50 kb inversion clade</taxon>
        <taxon>NPAAA clade</taxon>
        <taxon>indigoferoid/millettioid clade</taxon>
        <taxon>Phaseoleae</taxon>
        <taxon>Vigna</taxon>
    </lineage>
</organism>
<evidence type="ECO:0000313" key="3">
    <source>
        <dbReference type="Proteomes" id="UP000087766"/>
    </source>
</evidence>
<evidence type="ECO:0000256" key="1">
    <source>
        <dbReference type="SAM" id="MobiDB-lite"/>
    </source>
</evidence>
<gene>
    <name evidence="4" type="primary">LOC106763756</name>
</gene>
<feature type="compositionally biased region" description="Polar residues" evidence="1">
    <location>
        <begin position="32"/>
        <end position="44"/>
    </location>
</feature>
<dbReference type="Proteomes" id="UP000087766">
    <property type="component" value="Chromosome 6"/>
</dbReference>
<dbReference type="RefSeq" id="XP_014503401.1">
    <property type="nucleotide sequence ID" value="XM_014647915.2"/>
</dbReference>
<dbReference type="PANTHER" id="PTHR33595">
    <property type="entry name" value="VON WILLEBRAND FACTOR A DOMAIN PROTEIN"/>
    <property type="match status" value="1"/>
</dbReference>
<accession>A0A1S3UBK3</accession>
<feature type="compositionally biased region" description="Basic residues" evidence="1">
    <location>
        <begin position="122"/>
        <end position="178"/>
    </location>
</feature>
<dbReference type="OrthoDB" id="1922150at2759"/>
<feature type="region of interest" description="Disordered" evidence="1">
    <location>
        <begin position="1"/>
        <end position="78"/>
    </location>
</feature>
<proteinExistence type="predicted"/>
<dbReference type="STRING" id="3916.A0A1S3UBK3"/>
<dbReference type="InterPro" id="IPR057710">
    <property type="entry name" value="DUF7950"/>
</dbReference>